<dbReference type="InterPro" id="IPR050336">
    <property type="entry name" value="Chromosome_partition/occlusion"/>
</dbReference>
<evidence type="ECO:0000313" key="6">
    <source>
        <dbReference type="Proteomes" id="UP000681343"/>
    </source>
</evidence>
<dbReference type="NCBIfam" id="TIGR00180">
    <property type="entry name" value="parB_part"/>
    <property type="match status" value="1"/>
</dbReference>
<dbReference type="RefSeq" id="WP_212821261.1">
    <property type="nucleotide sequence ID" value="NZ_AP023416.1"/>
</dbReference>
<feature type="domain" description="ParB-like N-terminal" evidence="4">
    <location>
        <begin position="15"/>
        <end position="104"/>
    </location>
</feature>
<dbReference type="Gene3D" id="3.90.1530.30">
    <property type="match status" value="1"/>
</dbReference>
<dbReference type="EMBL" id="AP023416">
    <property type="protein sequence ID" value="BCK79578.1"/>
    <property type="molecule type" value="Genomic_DNA"/>
</dbReference>
<dbReference type="Pfam" id="PF02195">
    <property type="entry name" value="ParB_N"/>
    <property type="match status" value="1"/>
</dbReference>
<keyword evidence="3" id="KW-0238">DNA-binding</keyword>
<dbReference type="GO" id="GO:0003677">
    <property type="term" value="F:DNA binding"/>
    <property type="evidence" value="ECO:0007669"/>
    <property type="project" value="UniProtKB-KW"/>
</dbReference>
<keyword evidence="5" id="KW-0614">Plasmid</keyword>
<evidence type="ECO:0000256" key="2">
    <source>
        <dbReference type="ARBA" id="ARBA00006295"/>
    </source>
</evidence>
<gene>
    <name evidence="5" type="ORF">MM35RIKEN_17700</name>
</gene>
<organism evidence="5 6">
    <name type="scientific">Vescimonas fastidiosa</name>
    <dbReference type="NCBI Taxonomy" id="2714353"/>
    <lineage>
        <taxon>Bacteria</taxon>
        <taxon>Bacillati</taxon>
        <taxon>Bacillota</taxon>
        <taxon>Clostridia</taxon>
        <taxon>Eubacteriales</taxon>
        <taxon>Oscillospiraceae</taxon>
        <taxon>Vescimonas</taxon>
    </lineage>
</organism>
<accession>A0A810PSS2</accession>
<dbReference type="KEGG" id="vfa:MM35RIKEN_17700"/>
<dbReference type="GO" id="GO:0045881">
    <property type="term" value="P:positive regulation of sporulation resulting in formation of a cellular spore"/>
    <property type="evidence" value="ECO:0007669"/>
    <property type="project" value="TreeGrafter"/>
</dbReference>
<dbReference type="FunFam" id="1.10.10.2830:FF:000001">
    <property type="entry name" value="Chromosome partitioning protein ParB"/>
    <property type="match status" value="1"/>
</dbReference>
<dbReference type="Gene3D" id="1.10.10.2830">
    <property type="match status" value="1"/>
</dbReference>
<sequence>MKNIPKSDFISSRVRYIPLERIVPNPHQPRRDFDPEGLSELADSIRQYGVLQPATVRTRGRDYELVAGERRLRAAKMAGLRELPCLIAQVGEEDSALLALMENLQRRDLSFMEEAAAIAQLVQRWGLSQEEAARRLGKSQSAVANKLRLLRLPEAVVEQIRQGDLSERHARALLRLTDPEEQLAAVKTILARHLNVAQTEEYIETLLREIQTAPSRRRPTFILKDVRLFLNSLDRSLNLMRSAGVNAACGRQDTEDEILLTIRIPKARRVG</sequence>
<geneLocation type="plasmid" evidence="5 6">
    <name>pMM35_01</name>
</geneLocation>
<dbReference type="AlphaFoldDB" id="A0A810PSS2"/>
<proteinExistence type="inferred from homology"/>
<dbReference type="InterPro" id="IPR036086">
    <property type="entry name" value="ParB/Sulfiredoxin_sf"/>
</dbReference>
<dbReference type="SMART" id="SM00470">
    <property type="entry name" value="ParB"/>
    <property type="match status" value="1"/>
</dbReference>
<dbReference type="InterPro" id="IPR004437">
    <property type="entry name" value="ParB/RepB/Spo0J"/>
</dbReference>
<dbReference type="GO" id="GO:0009295">
    <property type="term" value="C:nucleoid"/>
    <property type="evidence" value="ECO:0007669"/>
    <property type="project" value="UniProtKB-SubCell"/>
</dbReference>
<evidence type="ECO:0000256" key="3">
    <source>
        <dbReference type="ARBA" id="ARBA00023125"/>
    </source>
</evidence>
<keyword evidence="6" id="KW-1185">Reference proteome</keyword>
<dbReference type="InterPro" id="IPR003115">
    <property type="entry name" value="ParB_N"/>
</dbReference>
<dbReference type="InterPro" id="IPR041468">
    <property type="entry name" value="HTH_ParB/Spo0J"/>
</dbReference>
<comment type="subcellular location">
    <subcellularLocation>
        <location evidence="1">Cytoplasm</location>
        <location evidence="1">Nucleoid</location>
    </subcellularLocation>
</comment>
<dbReference type="PANTHER" id="PTHR33375">
    <property type="entry name" value="CHROMOSOME-PARTITIONING PROTEIN PARB-RELATED"/>
    <property type="match status" value="1"/>
</dbReference>
<evidence type="ECO:0000259" key="4">
    <source>
        <dbReference type="SMART" id="SM00470"/>
    </source>
</evidence>
<dbReference type="SUPFAM" id="SSF109709">
    <property type="entry name" value="KorB DNA-binding domain-like"/>
    <property type="match status" value="1"/>
</dbReference>
<dbReference type="Pfam" id="PF17762">
    <property type="entry name" value="HTH_ParB"/>
    <property type="match status" value="1"/>
</dbReference>
<dbReference type="FunFam" id="3.90.1530.30:FF:000001">
    <property type="entry name" value="Chromosome partitioning protein ParB"/>
    <property type="match status" value="1"/>
</dbReference>
<evidence type="ECO:0000313" key="5">
    <source>
        <dbReference type="EMBL" id="BCK79578.1"/>
    </source>
</evidence>
<name>A0A810PSS2_9FIRM</name>
<evidence type="ECO:0000256" key="1">
    <source>
        <dbReference type="ARBA" id="ARBA00004453"/>
    </source>
</evidence>
<reference evidence="5" key="1">
    <citation type="submission" date="2020-09" db="EMBL/GenBank/DDBJ databases">
        <title>New species isolated from human feces.</title>
        <authorList>
            <person name="Kitahara M."/>
            <person name="Shigeno Y."/>
            <person name="Shime M."/>
            <person name="Matsumoto Y."/>
            <person name="Nakamura S."/>
            <person name="Motooka D."/>
            <person name="Fukuoka S."/>
            <person name="Nishikawa H."/>
            <person name="Benno Y."/>
        </authorList>
    </citation>
    <scope>NUCLEOTIDE SEQUENCE</scope>
    <source>
        <strain evidence="5">MM35</strain>
        <plasmid evidence="5">pMM35_01</plasmid>
    </source>
</reference>
<dbReference type="SUPFAM" id="SSF110849">
    <property type="entry name" value="ParB/Sulfiredoxin"/>
    <property type="match status" value="1"/>
</dbReference>
<dbReference type="PANTHER" id="PTHR33375:SF8">
    <property type="entry name" value="NUCLEOID OCCLUSION PROTEIN"/>
    <property type="match status" value="1"/>
</dbReference>
<dbReference type="CDD" id="cd16393">
    <property type="entry name" value="SPO0J_N"/>
    <property type="match status" value="1"/>
</dbReference>
<dbReference type="Proteomes" id="UP000681343">
    <property type="component" value="Plasmid pMM35_01"/>
</dbReference>
<dbReference type="GO" id="GO:0007059">
    <property type="term" value="P:chromosome segregation"/>
    <property type="evidence" value="ECO:0007669"/>
    <property type="project" value="TreeGrafter"/>
</dbReference>
<comment type="similarity">
    <text evidence="2">Belongs to the ParB family.</text>
</comment>
<protein>
    <submittedName>
        <fullName evidence="5">Nucleoid occlusion protein</fullName>
    </submittedName>
</protein>
<dbReference type="GO" id="GO:0005694">
    <property type="term" value="C:chromosome"/>
    <property type="evidence" value="ECO:0007669"/>
    <property type="project" value="TreeGrafter"/>
</dbReference>